<reference evidence="1" key="1">
    <citation type="journal article" date="2021" name="Proc. Natl. Acad. Sci. U.S.A.">
        <title>A Catalog of Tens of Thousands of Viruses from Human Metagenomes Reveals Hidden Associations with Chronic Diseases.</title>
        <authorList>
            <person name="Tisza M.J."/>
            <person name="Buck C.B."/>
        </authorList>
    </citation>
    <scope>NUCLEOTIDE SEQUENCE</scope>
    <source>
        <strain evidence="1">CtVif31</strain>
    </source>
</reference>
<name>A0A8S5Q2N5_9CAUD</name>
<sequence>MAANATSLQTREVTPLEITIGICTDEIKEIIMEHIKTKGFNVTEDDISFVIGKEEIVTGNTKKIKHALIRCDIQIER</sequence>
<accession>A0A8S5Q2N5</accession>
<organism evidence="1">
    <name type="scientific">Siphoviridae sp. ctVif31</name>
    <dbReference type="NCBI Taxonomy" id="2825532"/>
    <lineage>
        <taxon>Viruses</taxon>
        <taxon>Duplodnaviria</taxon>
        <taxon>Heunggongvirae</taxon>
        <taxon>Uroviricota</taxon>
        <taxon>Caudoviricetes</taxon>
    </lineage>
</organism>
<proteinExistence type="predicted"/>
<dbReference type="EMBL" id="BK015567">
    <property type="protein sequence ID" value="DAE13591.1"/>
    <property type="molecule type" value="Genomic_DNA"/>
</dbReference>
<evidence type="ECO:0000313" key="1">
    <source>
        <dbReference type="EMBL" id="DAE13591.1"/>
    </source>
</evidence>
<protein>
    <submittedName>
        <fullName evidence="1">Uncharacterized protein</fullName>
    </submittedName>
</protein>